<evidence type="ECO:0000256" key="1">
    <source>
        <dbReference type="SAM" id="MobiDB-lite"/>
    </source>
</evidence>
<protein>
    <recommendedName>
        <fullName evidence="3">DUF1844 domain-containing protein</fullName>
    </recommendedName>
</protein>
<accession>A0A643JS74</accession>
<dbReference type="Pfam" id="PF24430">
    <property type="entry name" value="DUF7553"/>
    <property type="match status" value="1"/>
</dbReference>
<dbReference type="EMBL" id="VZUS01000001">
    <property type="protein sequence ID" value="KAB1187120.1"/>
    <property type="molecule type" value="Genomic_DNA"/>
</dbReference>
<name>A0A643JS74_9EURY</name>
<gene>
    <name evidence="2" type="ORF">Hfx1149_03350</name>
</gene>
<dbReference type="RefSeq" id="WP_151135456.1">
    <property type="nucleotide sequence ID" value="NZ_VZUS01000001.1"/>
</dbReference>
<dbReference type="InterPro" id="IPR055975">
    <property type="entry name" value="DUF7553"/>
</dbReference>
<sequence>MTREELQKASQLLKEAAESTDGEVQTRLYDQSDQLAKLADREQGPDHGRLARHMTVLHDLADQLDGDAAEKVREARQQVLEYRKTVPGV</sequence>
<comment type="caution">
    <text evidence="2">The sequence shown here is derived from an EMBL/GenBank/DDBJ whole genome shotgun (WGS) entry which is preliminary data.</text>
</comment>
<evidence type="ECO:0000313" key="2">
    <source>
        <dbReference type="EMBL" id="KAB1187120.1"/>
    </source>
</evidence>
<organism evidence="2">
    <name type="scientific">Haloferax sp. CBA1149</name>
    <dbReference type="NCBI Taxonomy" id="2650753"/>
    <lineage>
        <taxon>Archaea</taxon>
        <taxon>Methanobacteriati</taxon>
        <taxon>Methanobacteriota</taxon>
        <taxon>Stenosarchaea group</taxon>
        <taxon>Halobacteria</taxon>
        <taxon>Halobacteriales</taxon>
        <taxon>Haloferacaceae</taxon>
        <taxon>Haloferax</taxon>
    </lineage>
</organism>
<reference evidence="2" key="1">
    <citation type="submission" date="2019-09" db="EMBL/GenBank/DDBJ databases">
        <title>Genomic analysis of Haloferax sp. CBA1149.</title>
        <authorList>
            <person name="Roh S.W."/>
        </authorList>
    </citation>
    <scope>NUCLEOTIDE SEQUENCE</scope>
    <source>
        <strain evidence="2">CBA1149</strain>
    </source>
</reference>
<feature type="region of interest" description="Disordered" evidence="1">
    <location>
        <begin position="1"/>
        <end position="26"/>
    </location>
</feature>
<evidence type="ECO:0008006" key="3">
    <source>
        <dbReference type="Google" id="ProtNLM"/>
    </source>
</evidence>
<proteinExistence type="predicted"/>
<dbReference type="AlphaFoldDB" id="A0A643JS74"/>